<feature type="domain" description="Peptidase S54 rhomboid" evidence="8">
    <location>
        <begin position="61"/>
        <end position="221"/>
    </location>
</feature>
<keyword evidence="10" id="KW-1185">Reference proteome</keyword>
<comment type="caution">
    <text evidence="9">The sequence shown here is derived from an EMBL/GenBank/DDBJ whole genome shotgun (WGS) entry which is preliminary data.</text>
</comment>
<comment type="subcellular location">
    <subcellularLocation>
        <location evidence="1">Membrane</location>
        <topology evidence="1">Multi-pass membrane protein</topology>
    </subcellularLocation>
</comment>
<reference evidence="9 10" key="1">
    <citation type="submission" date="2024-04" db="EMBL/GenBank/DDBJ databases">
        <title>genome sequences of Mucor flavus KT1a and Helicostylum pulchrum KT1b strains isolated from the surface of a dry-aged beef.</title>
        <authorList>
            <person name="Toyotome T."/>
            <person name="Hosono M."/>
            <person name="Torimaru M."/>
            <person name="Fukuda K."/>
            <person name="Mikami N."/>
        </authorList>
    </citation>
    <scope>NUCLEOTIDE SEQUENCE [LARGE SCALE GENOMIC DNA]</scope>
    <source>
        <strain evidence="9 10">KT1a</strain>
    </source>
</reference>
<feature type="transmembrane region" description="Helical" evidence="7">
    <location>
        <begin position="12"/>
        <end position="32"/>
    </location>
</feature>
<accession>A0ABP9ZBW5</accession>
<evidence type="ECO:0000259" key="8">
    <source>
        <dbReference type="Pfam" id="PF01694"/>
    </source>
</evidence>
<evidence type="ECO:0000256" key="7">
    <source>
        <dbReference type="SAM" id="Phobius"/>
    </source>
</evidence>
<feature type="transmembrane region" description="Helical" evidence="7">
    <location>
        <begin position="166"/>
        <end position="188"/>
    </location>
</feature>
<organism evidence="9 10">
    <name type="scientific">Mucor flavus</name>
    <dbReference type="NCBI Taxonomy" id="439312"/>
    <lineage>
        <taxon>Eukaryota</taxon>
        <taxon>Fungi</taxon>
        <taxon>Fungi incertae sedis</taxon>
        <taxon>Mucoromycota</taxon>
        <taxon>Mucoromycotina</taxon>
        <taxon>Mucoromycetes</taxon>
        <taxon>Mucorales</taxon>
        <taxon>Mucorineae</taxon>
        <taxon>Mucoraceae</taxon>
        <taxon>Mucor</taxon>
    </lineage>
</organism>
<keyword evidence="5 7" id="KW-1133">Transmembrane helix</keyword>
<comment type="similarity">
    <text evidence="2">Belongs to the peptidase S54 family.</text>
</comment>
<protein>
    <recommendedName>
        <fullName evidence="8">Peptidase S54 rhomboid domain-containing protein</fullName>
    </recommendedName>
</protein>
<dbReference type="SUPFAM" id="SSF144091">
    <property type="entry name" value="Rhomboid-like"/>
    <property type="match status" value="1"/>
</dbReference>
<feature type="transmembrane region" description="Helical" evidence="7">
    <location>
        <begin position="102"/>
        <end position="120"/>
    </location>
</feature>
<dbReference type="InterPro" id="IPR035952">
    <property type="entry name" value="Rhomboid-like_sf"/>
</dbReference>
<evidence type="ECO:0000313" key="9">
    <source>
        <dbReference type="EMBL" id="GAA5816597.1"/>
    </source>
</evidence>
<sequence length="232" mass="25364">MGKKLNTMDPRKVLWTVIGTNVSVYLLWQYSISTYKTFGDDSWLAFMVKNFMSSPASLEQGRIHTLLTSAFSHKSLDHLGVNMLVLYTMGQGVIEAVGASRFLLLYAGAGVTASLAAIAYRKYIKPKLEKGYGKPISDNKNFLGSLGASGSVTGITTFYACAFPRATFLVFFVIPMPAIAVVGLFASYDIYKASTLSNSIIDSAGHIGGAAYGVGYWFLRVKPMLKTGRWRF</sequence>
<evidence type="ECO:0000256" key="5">
    <source>
        <dbReference type="ARBA" id="ARBA00022989"/>
    </source>
</evidence>
<keyword evidence="6 7" id="KW-0472">Membrane</keyword>
<keyword evidence="4" id="KW-0378">Hydrolase</keyword>
<evidence type="ECO:0000256" key="6">
    <source>
        <dbReference type="ARBA" id="ARBA00023136"/>
    </source>
</evidence>
<dbReference type="InterPro" id="IPR022764">
    <property type="entry name" value="Peptidase_S54_rhomboid_dom"/>
</dbReference>
<dbReference type="Pfam" id="PF01694">
    <property type="entry name" value="Rhomboid"/>
    <property type="match status" value="1"/>
</dbReference>
<dbReference type="Gene3D" id="1.20.1540.10">
    <property type="entry name" value="Rhomboid-like"/>
    <property type="match status" value="1"/>
</dbReference>
<evidence type="ECO:0000256" key="4">
    <source>
        <dbReference type="ARBA" id="ARBA00022801"/>
    </source>
</evidence>
<dbReference type="PANTHER" id="PTHR43731:SF14">
    <property type="entry name" value="PRESENILIN-ASSOCIATED RHOMBOID-LIKE PROTEIN, MITOCHONDRIAL"/>
    <property type="match status" value="1"/>
</dbReference>
<feature type="transmembrane region" description="Helical" evidence="7">
    <location>
        <begin position="200"/>
        <end position="219"/>
    </location>
</feature>
<evidence type="ECO:0000256" key="2">
    <source>
        <dbReference type="ARBA" id="ARBA00009045"/>
    </source>
</evidence>
<gene>
    <name evidence="9" type="ORF">MFLAVUS_010127</name>
</gene>
<dbReference type="PANTHER" id="PTHR43731">
    <property type="entry name" value="RHOMBOID PROTEASE"/>
    <property type="match status" value="1"/>
</dbReference>
<evidence type="ECO:0000256" key="1">
    <source>
        <dbReference type="ARBA" id="ARBA00004141"/>
    </source>
</evidence>
<dbReference type="Proteomes" id="UP001473302">
    <property type="component" value="Unassembled WGS sequence"/>
</dbReference>
<proteinExistence type="inferred from homology"/>
<keyword evidence="3 7" id="KW-0812">Transmembrane</keyword>
<name>A0ABP9ZBW5_9FUNG</name>
<evidence type="ECO:0000256" key="3">
    <source>
        <dbReference type="ARBA" id="ARBA00022692"/>
    </source>
</evidence>
<dbReference type="InterPro" id="IPR050925">
    <property type="entry name" value="Rhomboid_protease_S54"/>
</dbReference>
<evidence type="ECO:0000313" key="10">
    <source>
        <dbReference type="Proteomes" id="UP001473302"/>
    </source>
</evidence>
<dbReference type="EMBL" id="BAABUK010000033">
    <property type="protein sequence ID" value="GAA5816597.1"/>
    <property type="molecule type" value="Genomic_DNA"/>
</dbReference>